<sequence>MRYADGGGLTAERRAVREGIRLEAGQRFARGDRTSDIAKDLRVSERSVEQWRRAWREGGMEGLKSKGPAKLPKLSDERFALLEQELAKGPAAHGWEDQRWTLERVRTLIGRQFKVSCSIAGVWRLLRRHGWSWQSPARRALERDEHAVELWKKDVWPQVEGPRRRSMPGSSSRTRPGSR</sequence>
<dbReference type="EMBL" id="JBHSFG010000084">
    <property type="protein sequence ID" value="MFC4470631.1"/>
    <property type="molecule type" value="Genomic_DNA"/>
</dbReference>
<evidence type="ECO:0000259" key="2">
    <source>
        <dbReference type="Pfam" id="PF13592"/>
    </source>
</evidence>
<dbReference type="InterPro" id="IPR025959">
    <property type="entry name" value="Winged_HTH_dom"/>
</dbReference>
<evidence type="ECO:0000256" key="1">
    <source>
        <dbReference type="SAM" id="MobiDB-lite"/>
    </source>
</evidence>
<dbReference type="Pfam" id="PF13592">
    <property type="entry name" value="HTH_33"/>
    <property type="match status" value="1"/>
</dbReference>
<feature type="domain" description="Winged helix-turn helix" evidence="2">
    <location>
        <begin position="96"/>
        <end position="154"/>
    </location>
</feature>
<proteinExistence type="predicted"/>
<gene>
    <name evidence="3" type="ORF">ACFPH6_40105</name>
</gene>
<dbReference type="RefSeq" id="WP_386351620.1">
    <property type="nucleotide sequence ID" value="NZ_JBHSFG010000084.1"/>
</dbReference>
<evidence type="ECO:0000313" key="3">
    <source>
        <dbReference type="EMBL" id="MFC4470631.1"/>
    </source>
</evidence>
<name>A0ABV8Z245_9ACTN</name>
<dbReference type="Pfam" id="PF13384">
    <property type="entry name" value="HTH_23"/>
    <property type="match status" value="1"/>
</dbReference>
<evidence type="ECO:0000313" key="4">
    <source>
        <dbReference type="Proteomes" id="UP001596012"/>
    </source>
</evidence>
<dbReference type="InterPro" id="IPR009057">
    <property type="entry name" value="Homeodomain-like_sf"/>
</dbReference>
<dbReference type="Proteomes" id="UP001596012">
    <property type="component" value="Unassembled WGS sequence"/>
</dbReference>
<accession>A0ABV8Z245</accession>
<dbReference type="SUPFAM" id="SSF46689">
    <property type="entry name" value="Homeodomain-like"/>
    <property type="match status" value="1"/>
</dbReference>
<protein>
    <submittedName>
        <fullName evidence="3">Winged helix-turn-helix domain-containing protein</fullName>
    </submittedName>
</protein>
<feature type="compositionally biased region" description="Low complexity" evidence="1">
    <location>
        <begin position="167"/>
        <end position="179"/>
    </location>
</feature>
<reference evidence="4" key="1">
    <citation type="journal article" date="2019" name="Int. J. Syst. Evol. Microbiol.">
        <title>The Global Catalogue of Microorganisms (GCM) 10K type strain sequencing project: providing services to taxonomists for standard genome sequencing and annotation.</title>
        <authorList>
            <consortium name="The Broad Institute Genomics Platform"/>
            <consortium name="The Broad Institute Genome Sequencing Center for Infectious Disease"/>
            <person name="Wu L."/>
            <person name="Ma J."/>
        </authorList>
    </citation>
    <scope>NUCLEOTIDE SEQUENCE [LARGE SCALE GENOMIC DNA]</scope>
    <source>
        <strain evidence="4">DT43</strain>
    </source>
</reference>
<comment type="caution">
    <text evidence="3">The sequence shown here is derived from an EMBL/GenBank/DDBJ whole genome shotgun (WGS) entry which is preliminary data.</text>
</comment>
<keyword evidence="4" id="KW-1185">Reference proteome</keyword>
<organism evidence="3 4">
    <name type="scientific">Streptomyces xiangluensis</name>
    <dbReference type="NCBI Taxonomy" id="2665720"/>
    <lineage>
        <taxon>Bacteria</taxon>
        <taxon>Bacillati</taxon>
        <taxon>Actinomycetota</taxon>
        <taxon>Actinomycetes</taxon>
        <taxon>Kitasatosporales</taxon>
        <taxon>Streptomycetaceae</taxon>
        <taxon>Streptomyces</taxon>
    </lineage>
</organism>
<feature type="region of interest" description="Disordered" evidence="1">
    <location>
        <begin position="159"/>
        <end position="179"/>
    </location>
</feature>